<sequence length="45" mass="5180">MRATDQQRCDSRDEELDCGPTQNSRVTLKVTRLAMSAFQPTRIRP</sequence>
<keyword evidence="3" id="KW-1185">Reference proteome</keyword>
<reference evidence="2 3" key="1">
    <citation type="submission" date="2016-06" db="EMBL/GenBank/DDBJ databases">
        <authorList>
            <person name="Kjaerup R.B."/>
            <person name="Dalgaard T.S."/>
            <person name="Juul-Madsen H.R."/>
        </authorList>
    </citation>
    <scope>NUCLEOTIDE SEQUENCE [LARGE SCALE GENOMIC DNA]</scope>
    <source>
        <strain evidence="2 3">DSM 43913</strain>
    </source>
</reference>
<protein>
    <submittedName>
        <fullName evidence="2">Uncharacterized protein</fullName>
    </submittedName>
</protein>
<dbReference type="Proteomes" id="UP000198251">
    <property type="component" value="Chromosome I"/>
</dbReference>
<evidence type="ECO:0000256" key="1">
    <source>
        <dbReference type="SAM" id="MobiDB-lite"/>
    </source>
</evidence>
<evidence type="ECO:0000313" key="3">
    <source>
        <dbReference type="Proteomes" id="UP000198251"/>
    </source>
</evidence>
<dbReference type="AlphaFoldDB" id="A0A1C5GHT2"/>
<feature type="region of interest" description="Disordered" evidence="1">
    <location>
        <begin position="1"/>
        <end position="23"/>
    </location>
</feature>
<feature type="compositionally biased region" description="Basic and acidic residues" evidence="1">
    <location>
        <begin position="1"/>
        <end position="11"/>
    </location>
</feature>
<name>A0A1C5GHT2_MICEH</name>
<gene>
    <name evidence="2" type="ORF">GA0070610_5687</name>
</gene>
<proteinExistence type="predicted"/>
<dbReference type="EMBL" id="LT607733">
    <property type="protein sequence ID" value="SCG19317.1"/>
    <property type="molecule type" value="Genomic_DNA"/>
</dbReference>
<accession>A0A1C5GHT2</accession>
<evidence type="ECO:0000313" key="2">
    <source>
        <dbReference type="EMBL" id="SCG19317.1"/>
    </source>
</evidence>
<organism evidence="2 3">
    <name type="scientific">Micromonospora echinofusca</name>
    <dbReference type="NCBI Taxonomy" id="47858"/>
    <lineage>
        <taxon>Bacteria</taxon>
        <taxon>Bacillati</taxon>
        <taxon>Actinomycetota</taxon>
        <taxon>Actinomycetes</taxon>
        <taxon>Micromonosporales</taxon>
        <taxon>Micromonosporaceae</taxon>
        <taxon>Micromonospora</taxon>
    </lineage>
</organism>